<comment type="caution">
    <text evidence="7">The sequence shown here is derived from an EMBL/GenBank/DDBJ whole genome shotgun (WGS) entry which is preliminary data.</text>
</comment>
<dbReference type="InterPro" id="IPR029028">
    <property type="entry name" value="Alpha/beta_knot_MTases"/>
</dbReference>
<comment type="function">
    <text evidence="6">Specifically methylates the pseudouridine at position 1915 (m3Psi1915) in 23S rRNA.</text>
</comment>
<evidence type="ECO:0000313" key="8">
    <source>
        <dbReference type="Proteomes" id="UP000521313"/>
    </source>
</evidence>
<dbReference type="InterPro" id="IPR003742">
    <property type="entry name" value="RlmH-like"/>
</dbReference>
<dbReference type="HAMAP" id="MF_00658">
    <property type="entry name" value="23SrRNA_methyltr_H"/>
    <property type="match status" value="1"/>
</dbReference>
<evidence type="ECO:0000256" key="1">
    <source>
        <dbReference type="ARBA" id="ARBA00022552"/>
    </source>
</evidence>
<accession>A0A7W8D155</accession>
<feature type="binding site" evidence="6">
    <location>
        <begin position="125"/>
        <end position="130"/>
    </location>
    <ligand>
        <name>S-adenosyl-L-methionine</name>
        <dbReference type="ChEBI" id="CHEBI:59789"/>
    </ligand>
</feature>
<evidence type="ECO:0000256" key="6">
    <source>
        <dbReference type="HAMAP-Rule" id="MF_00658"/>
    </source>
</evidence>
<feature type="binding site" evidence="6">
    <location>
        <position position="75"/>
    </location>
    <ligand>
        <name>S-adenosyl-L-methionine</name>
        <dbReference type="ChEBI" id="CHEBI:59789"/>
    </ligand>
</feature>
<keyword evidence="3 6" id="KW-0808">Transferase</keyword>
<gene>
    <name evidence="6" type="primary">rlmH</name>
    <name evidence="7" type="ORF">HNQ43_000208</name>
</gene>
<reference evidence="7 8" key="1">
    <citation type="submission" date="2020-08" db="EMBL/GenBank/DDBJ databases">
        <title>Genomic Encyclopedia of Type Strains, Phase IV (KMG-IV): sequencing the most valuable type-strain genomes for metagenomic binning, comparative biology and taxonomic classification.</title>
        <authorList>
            <person name="Goeker M."/>
        </authorList>
    </citation>
    <scope>NUCLEOTIDE SEQUENCE [LARGE SCALE GENOMIC DNA]</scope>
    <source>
        <strain evidence="7 8">DSM 26963</strain>
    </source>
</reference>
<dbReference type="AlphaFoldDB" id="A0A7W8D155"/>
<dbReference type="GO" id="GO:0070038">
    <property type="term" value="F:rRNA (pseudouridine-N3-)-methyltransferase activity"/>
    <property type="evidence" value="ECO:0007669"/>
    <property type="project" value="UniProtKB-UniRule"/>
</dbReference>
<dbReference type="SUPFAM" id="SSF75217">
    <property type="entry name" value="alpha/beta knot"/>
    <property type="match status" value="1"/>
</dbReference>
<comment type="subcellular location">
    <subcellularLocation>
        <location evidence="6">Cytoplasm</location>
    </subcellularLocation>
</comment>
<dbReference type="PIRSF" id="PIRSF004505">
    <property type="entry name" value="MT_bac"/>
    <property type="match status" value="1"/>
</dbReference>
<dbReference type="EC" id="2.1.1.177" evidence="6"/>
<evidence type="ECO:0000256" key="5">
    <source>
        <dbReference type="ARBA" id="ARBA00038303"/>
    </source>
</evidence>
<proteinExistence type="inferred from homology"/>
<dbReference type="RefSeq" id="WP_183373930.1">
    <property type="nucleotide sequence ID" value="NZ_JACHHD010000002.1"/>
</dbReference>
<dbReference type="Gene3D" id="3.40.1280.10">
    <property type="match status" value="1"/>
</dbReference>
<sequence>MISLLCVGKNKEKALRLLEDEYVKRLSAFTKIEVIELKDEPNRHVDRSQEVDKIKEQEAKRVLAKIQDRDWVVLLDLHGKMMDSVAFSQSLETWNQKVSRLVFVIAGSLGPHESLIQRANFKLKLGDMTFTHLITRILILEQIYRAYMIQNGRSYHK</sequence>
<dbReference type="PANTHER" id="PTHR33603:SF1">
    <property type="entry name" value="RIBOSOMAL RNA LARGE SUBUNIT METHYLTRANSFERASE H"/>
    <property type="match status" value="1"/>
</dbReference>
<comment type="catalytic activity">
    <reaction evidence="6">
        <text>pseudouridine(1915) in 23S rRNA + S-adenosyl-L-methionine = N(3)-methylpseudouridine(1915) in 23S rRNA + S-adenosyl-L-homocysteine + H(+)</text>
        <dbReference type="Rhea" id="RHEA:42752"/>
        <dbReference type="Rhea" id="RHEA-COMP:10221"/>
        <dbReference type="Rhea" id="RHEA-COMP:10222"/>
        <dbReference type="ChEBI" id="CHEBI:15378"/>
        <dbReference type="ChEBI" id="CHEBI:57856"/>
        <dbReference type="ChEBI" id="CHEBI:59789"/>
        <dbReference type="ChEBI" id="CHEBI:65314"/>
        <dbReference type="ChEBI" id="CHEBI:74486"/>
        <dbReference type="EC" id="2.1.1.177"/>
    </reaction>
</comment>
<dbReference type="EMBL" id="JACHHD010000002">
    <property type="protein sequence ID" value="MBB5184173.1"/>
    <property type="molecule type" value="Genomic_DNA"/>
</dbReference>
<protein>
    <recommendedName>
        <fullName evidence="6">Ribosomal RNA large subunit methyltransferase H</fullName>
        <ecNumber evidence="6">2.1.1.177</ecNumber>
    </recommendedName>
    <alternativeName>
        <fullName evidence="6">23S rRNA (pseudouridine1915-N3)-methyltransferase</fullName>
    </alternativeName>
    <alternativeName>
        <fullName evidence="6">23S rRNA m3Psi1915 methyltransferase</fullName>
    </alternativeName>
    <alternativeName>
        <fullName evidence="6">rRNA (pseudouridine-N3-)-methyltransferase RlmH</fullName>
    </alternativeName>
</protein>
<dbReference type="Proteomes" id="UP000521313">
    <property type="component" value="Unassembled WGS sequence"/>
</dbReference>
<comment type="similarity">
    <text evidence="5 6">Belongs to the RNA methyltransferase RlmH family.</text>
</comment>
<feature type="binding site" evidence="6">
    <location>
        <position position="106"/>
    </location>
    <ligand>
        <name>S-adenosyl-L-methionine</name>
        <dbReference type="ChEBI" id="CHEBI:59789"/>
    </ligand>
</feature>
<keyword evidence="6" id="KW-0963">Cytoplasm</keyword>
<comment type="subunit">
    <text evidence="6">Homodimer.</text>
</comment>
<keyword evidence="4 6" id="KW-0949">S-adenosyl-L-methionine</keyword>
<keyword evidence="1 6" id="KW-0698">rRNA processing</keyword>
<evidence type="ECO:0000256" key="4">
    <source>
        <dbReference type="ARBA" id="ARBA00022691"/>
    </source>
</evidence>
<dbReference type="PANTHER" id="PTHR33603">
    <property type="entry name" value="METHYLTRANSFERASE"/>
    <property type="match status" value="1"/>
</dbReference>
<organism evidence="7 8">
    <name type="scientific">Faecalicoccus acidiformans</name>
    <dbReference type="NCBI Taxonomy" id="915173"/>
    <lineage>
        <taxon>Bacteria</taxon>
        <taxon>Bacillati</taxon>
        <taxon>Bacillota</taxon>
        <taxon>Erysipelotrichia</taxon>
        <taxon>Erysipelotrichales</taxon>
        <taxon>Erysipelotrichaceae</taxon>
        <taxon>Faecalicoccus</taxon>
    </lineage>
</organism>
<evidence type="ECO:0000256" key="2">
    <source>
        <dbReference type="ARBA" id="ARBA00022603"/>
    </source>
</evidence>
<dbReference type="GO" id="GO:0005737">
    <property type="term" value="C:cytoplasm"/>
    <property type="evidence" value="ECO:0007669"/>
    <property type="project" value="UniProtKB-SubCell"/>
</dbReference>
<evidence type="ECO:0000256" key="3">
    <source>
        <dbReference type="ARBA" id="ARBA00022679"/>
    </source>
</evidence>
<dbReference type="CDD" id="cd18081">
    <property type="entry name" value="RlmH-like"/>
    <property type="match status" value="1"/>
</dbReference>
<dbReference type="Pfam" id="PF02590">
    <property type="entry name" value="SPOUT_MTase"/>
    <property type="match status" value="1"/>
</dbReference>
<keyword evidence="2 6" id="KW-0489">Methyltransferase</keyword>
<name>A0A7W8D155_9FIRM</name>
<evidence type="ECO:0000313" key="7">
    <source>
        <dbReference type="EMBL" id="MBB5184173.1"/>
    </source>
</evidence>
<dbReference type="InterPro" id="IPR029026">
    <property type="entry name" value="tRNA_m1G_MTases_N"/>
</dbReference>